<dbReference type="Pfam" id="PF00056">
    <property type="entry name" value="Ldh_1_N"/>
    <property type="match status" value="1"/>
</dbReference>
<dbReference type="AlphaFoldDB" id="A0A6A8MAJ8"/>
<dbReference type="GO" id="GO:0004459">
    <property type="term" value="F:L-lactate dehydrogenase (NAD+) activity"/>
    <property type="evidence" value="ECO:0007669"/>
    <property type="project" value="TreeGrafter"/>
</dbReference>
<comment type="caution">
    <text evidence="2">The sequence shown here is derived from an EMBL/GenBank/DDBJ whole genome shotgun (WGS) entry which is preliminary data.</text>
</comment>
<dbReference type="PANTHER" id="PTHR43128">
    <property type="entry name" value="L-2-HYDROXYCARBOXYLATE DEHYDROGENASE (NAD(P)(+))"/>
    <property type="match status" value="1"/>
</dbReference>
<dbReference type="InterPro" id="IPR001236">
    <property type="entry name" value="Lactate/malate_DH_N"/>
</dbReference>
<name>A0A6A8MAJ8_9FIRM</name>
<evidence type="ECO:0000259" key="1">
    <source>
        <dbReference type="Pfam" id="PF00056"/>
    </source>
</evidence>
<dbReference type="GO" id="GO:0006089">
    <property type="term" value="P:lactate metabolic process"/>
    <property type="evidence" value="ECO:0007669"/>
    <property type="project" value="TreeGrafter"/>
</dbReference>
<protein>
    <submittedName>
        <fullName evidence="2">Lactate dehydrogenase</fullName>
    </submittedName>
</protein>
<dbReference type="SUPFAM" id="SSF51735">
    <property type="entry name" value="NAD(P)-binding Rossmann-fold domains"/>
    <property type="match status" value="1"/>
</dbReference>
<gene>
    <name evidence="2" type="ORF">FYJ66_02065</name>
</gene>
<dbReference type="Gene3D" id="3.40.50.720">
    <property type="entry name" value="NAD(P)-binding Rossmann-like Domain"/>
    <property type="match status" value="1"/>
</dbReference>
<accession>A0A6A8MAJ8</accession>
<feature type="domain" description="Lactate/malate dehydrogenase N-terminal" evidence="1">
    <location>
        <begin position="84"/>
        <end position="232"/>
    </location>
</feature>
<reference evidence="2" key="1">
    <citation type="submission" date="2019-09" db="EMBL/GenBank/DDBJ databases">
        <title>In-depth cultivation of the pig gut microbiome towards novel bacterial diversity and tailored functional studies.</title>
        <authorList>
            <person name="Wylensek D."/>
            <person name="Hitch T.C.A."/>
            <person name="Clavel T."/>
        </authorList>
    </citation>
    <scope>NUCLEOTIDE SEQUENCE</scope>
    <source>
        <strain evidence="2">RF-744-FAT-WT-3</strain>
    </source>
</reference>
<dbReference type="EMBL" id="VUNB01000002">
    <property type="protein sequence ID" value="MST68377.1"/>
    <property type="molecule type" value="Genomic_DNA"/>
</dbReference>
<evidence type="ECO:0000313" key="2">
    <source>
        <dbReference type="EMBL" id="MST68377.1"/>
    </source>
</evidence>
<sequence>MSGNGKRSDLRSQHCPFSFCGEQHCRSQKNAHDQGELIKIPESGSCNESRRFRMKKITDIVKDSGCTGEPFRAPCPLDMGRKQKVSVVALGDVGTTMVIGLRLLGEPVIEEIGIFDISRANMDRLEMEINQIGWPDREQRPMPPVKTIDEDEIFHSDLVIFCASRGVPPVEPGTPVTDVRMVQLEANRKIISHYGELARAQEFKGLFCVVSDPVDPLCGAFLDASGLEPYQIRGFGLGVMNMRAAYLAEREERFSPYLKDGRVFGPHGSGLVAANSISDYDDQISRELTELTTAANLKVRDLGFKPFIAPALSSAALSVISLLQGRWHYSSVFMGKAYLGMRNRLTPDGTELEDLDLDPQLYSRILESYMDLAALRD</sequence>
<dbReference type="PANTHER" id="PTHR43128:SF16">
    <property type="entry name" value="L-LACTATE DEHYDROGENASE"/>
    <property type="match status" value="1"/>
</dbReference>
<proteinExistence type="predicted"/>
<organism evidence="2">
    <name type="scientific">Baileyella intestinalis</name>
    <dbReference type="NCBI Taxonomy" id="2606709"/>
    <lineage>
        <taxon>Bacteria</taxon>
        <taxon>Bacillati</taxon>
        <taxon>Bacillota</taxon>
        <taxon>Clostridia</taxon>
        <taxon>Peptostreptococcales</taxon>
        <taxon>Anaerovoracaceae</taxon>
        <taxon>Baileyella</taxon>
    </lineage>
</organism>
<dbReference type="InterPro" id="IPR036291">
    <property type="entry name" value="NAD(P)-bd_dom_sf"/>
</dbReference>